<organism evidence="2 3">
    <name type="scientific">Extremus antarcticus</name>
    <dbReference type="NCBI Taxonomy" id="702011"/>
    <lineage>
        <taxon>Eukaryota</taxon>
        <taxon>Fungi</taxon>
        <taxon>Dikarya</taxon>
        <taxon>Ascomycota</taxon>
        <taxon>Pezizomycotina</taxon>
        <taxon>Dothideomycetes</taxon>
        <taxon>Dothideomycetidae</taxon>
        <taxon>Mycosphaerellales</taxon>
        <taxon>Extremaceae</taxon>
        <taxon>Extremus</taxon>
    </lineage>
</organism>
<gene>
    <name evidence="2" type="ORF">LTR09_004886</name>
</gene>
<evidence type="ECO:0000259" key="1">
    <source>
        <dbReference type="Pfam" id="PF06985"/>
    </source>
</evidence>
<evidence type="ECO:0000313" key="3">
    <source>
        <dbReference type="Proteomes" id="UP001271007"/>
    </source>
</evidence>
<proteinExistence type="predicted"/>
<dbReference type="PANTHER" id="PTHR24148">
    <property type="entry name" value="ANKYRIN REPEAT DOMAIN-CONTAINING PROTEIN 39 HOMOLOG-RELATED"/>
    <property type="match status" value="1"/>
</dbReference>
<dbReference type="PANTHER" id="PTHR24148:SF73">
    <property type="entry name" value="HET DOMAIN PROTEIN (AFU_ORTHOLOGUE AFUA_8G01020)"/>
    <property type="match status" value="1"/>
</dbReference>
<comment type="caution">
    <text evidence="2">The sequence shown here is derived from an EMBL/GenBank/DDBJ whole genome shotgun (WGS) entry which is preliminary data.</text>
</comment>
<feature type="domain" description="Heterokaryon incompatibility" evidence="1">
    <location>
        <begin position="122"/>
        <end position="263"/>
    </location>
</feature>
<protein>
    <recommendedName>
        <fullName evidence="1">Heterokaryon incompatibility domain-containing protein</fullName>
    </recommendedName>
</protein>
<dbReference type="AlphaFoldDB" id="A0AAJ0DPC5"/>
<dbReference type="EMBL" id="JAWDJX010000013">
    <property type="protein sequence ID" value="KAK3054108.1"/>
    <property type="molecule type" value="Genomic_DNA"/>
</dbReference>
<sequence length="605" mass="68623">MVSVSPRLKDCLEDDELESVDPRFVLGFRSVSLGSSGYEEYETEDGSLQTVRPWSAGGSIANKKKRQLRQSNQRLERLDTFNYRTCADGDLFRLFELFPGTGTQPIEGRLDFEHSRSVERDYTCLSYCWETVERETDIICDGFRFPVTSNLLAALRCLRNKSHSLHIWIDQICINQDDLNERSHQVSIMQHIFSKAKDVIVWLGEEDDKSGKLCELARKMRRGDDSPKQSGTLKRILNPRQLQDAIQKLLQRPWFQRVWVVPEVALARFTIVQIGHDQISWDNFVRLIKDVPFPKTGGFDKQIALLGNPRQRIAIISQMSASQKEGLRHTDITTLLILAKGSKATEIRDFVFAFYGLTWLRTFPNYRISIELLYAEIIQLYVNSIRWDTSYSTLHGLTDEKRTQQLMSILYSAGALHQHHTLPSWIPDWTFSWHLAPVWCKTVANLATTSGKDEWSAGVRSDFRAGGNECGEFEIIEGLNGMHKLRVSAILLDVVLITSETTPASTPGGERDASMEPDSTLRYGRVFYRTGNGYIGIATPGVQAGDDIAVLLGGDVPVVLRECENHDAHTRAYKLLCETFLQDESVMHGEIARSGWTVAEEIVLI</sequence>
<dbReference type="Pfam" id="PF26639">
    <property type="entry name" value="Het-6_barrel"/>
    <property type="match status" value="1"/>
</dbReference>
<dbReference type="InterPro" id="IPR010730">
    <property type="entry name" value="HET"/>
</dbReference>
<accession>A0AAJ0DPC5</accession>
<keyword evidence="3" id="KW-1185">Reference proteome</keyword>
<dbReference type="Pfam" id="PF06985">
    <property type="entry name" value="HET"/>
    <property type="match status" value="1"/>
</dbReference>
<dbReference type="Proteomes" id="UP001271007">
    <property type="component" value="Unassembled WGS sequence"/>
</dbReference>
<dbReference type="InterPro" id="IPR052895">
    <property type="entry name" value="HetReg/Transcr_Mod"/>
</dbReference>
<reference evidence="2" key="1">
    <citation type="submission" date="2023-04" db="EMBL/GenBank/DDBJ databases">
        <title>Black Yeasts Isolated from many extreme environments.</title>
        <authorList>
            <person name="Coleine C."/>
            <person name="Stajich J.E."/>
            <person name="Selbmann L."/>
        </authorList>
    </citation>
    <scope>NUCLEOTIDE SEQUENCE</scope>
    <source>
        <strain evidence="2">CCFEE 5312</strain>
    </source>
</reference>
<evidence type="ECO:0000313" key="2">
    <source>
        <dbReference type="EMBL" id="KAK3054108.1"/>
    </source>
</evidence>
<name>A0AAJ0DPC5_9PEZI</name>